<organism evidence="1 2">
    <name type="scientific">Streptomyces roseochromogenus subsp. oscitans DS 12.976</name>
    <dbReference type="NCBI Taxonomy" id="1352936"/>
    <lineage>
        <taxon>Bacteria</taxon>
        <taxon>Bacillati</taxon>
        <taxon>Actinomycetota</taxon>
        <taxon>Actinomycetes</taxon>
        <taxon>Kitasatosporales</taxon>
        <taxon>Streptomycetaceae</taxon>
        <taxon>Streptomyces</taxon>
    </lineage>
</organism>
<reference evidence="1 2" key="1">
    <citation type="journal article" date="2014" name="Genome Announc.">
        <title>Draft Genome Sequence of Streptomyces roseochromogenes subsp. oscitans DS 12.976, Producer of the Aminocoumarin Antibiotic Clorobiocin.</title>
        <authorList>
            <person name="Ruckert C."/>
            <person name="Kalinowski J."/>
            <person name="Heide L."/>
            <person name="Apel A.K."/>
        </authorList>
    </citation>
    <scope>NUCLEOTIDE SEQUENCE [LARGE SCALE GENOMIC DNA]</scope>
    <source>
        <strain evidence="1 2">DS 12.976</strain>
    </source>
</reference>
<dbReference type="HOGENOM" id="CLU_2977455_0_0_11"/>
<dbReference type="PATRIC" id="fig|1352936.5.peg.772"/>
<evidence type="ECO:0000313" key="1">
    <source>
        <dbReference type="EMBL" id="EST36049.1"/>
    </source>
</evidence>
<sequence>MLGQGRYIVLELLSVIGTQDLSAMAGEPGRSPPEDTLYKGLAPMSADPWRIIRRLGHP</sequence>
<dbReference type="AlphaFoldDB" id="V6L482"/>
<dbReference type="EMBL" id="AWQX01000022">
    <property type="protein sequence ID" value="EST36049.1"/>
    <property type="molecule type" value="Genomic_DNA"/>
</dbReference>
<keyword evidence="2" id="KW-1185">Reference proteome</keyword>
<proteinExistence type="predicted"/>
<name>V6L482_STRRC</name>
<dbReference type="Proteomes" id="UP000017984">
    <property type="component" value="Chromosome"/>
</dbReference>
<evidence type="ECO:0000313" key="2">
    <source>
        <dbReference type="Proteomes" id="UP000017984"/>
    </source>
</evidence>
<accession>V6L482</accession>
<protein>
    <submittedName>
        <fullName evidence="1">Uncharacterized protein</fullName>
    </submittedName>
</protein>
<comment type="caution">
    <text evidence="1">The sequence shown here is derived from an EMBL/GenBank/DDBJ whole genome shotgun (WGS) entry which is preliminary data.</text>
</comment>
<gene>
    <name evidence="1" type="ORF">M878_03535</name>
</gene>